<dbReference type="InterPro" id="IPR018060">
    <property type="entry name" value="HTH_AraC"/>
</dbReference>
<dbReference type="SMART" id="SM00342">
    <property type="entry name" value="HTH_ARAC"/>
    <property type="match status" value="1"/>
</dbReference>
<keyword evidence="3" id="KW-0804">Transcription</keyword>
<keyword evidence="1" id="KW-0805">Transcription regulation</keyword>
<dbReference type="SUPFAM" id="SSF46689">
    <property type="entry name" value="Homeodomain-like"/>
    <property type="match status" value="1"/>
</dbReference>
<proteinExistence type="predicted"/>
<dbReference type="Pfam" id="PF12833">
    <property type="entry name" value="HTH_18"/>
    <property type="match status" value="1"/>
</dbReference>
<evidence type="ECO:0000256" key="3">
    <source>
        <dbReference type="ARBA" id="ARBA00023163"/>
    </source>
</evidence>
<evidence type="ECO:0000256" key="2">
    <source>
        <dbReference type="ARBA" id="ARBA00023125"/>
    </source>
</evidence>
<dbReference type="AlphaFoldDB" id="A0A4R7UXS8"/>
<dbReference type="EMBL" id="SOCP01000020">
    <property type="protein sequence ID" value="TDV41320.1"/>
    <property type="molecule type" value="Genomic_DNA"/>
</dbReference>
<sequence length="349" mass="37594">MHDADTSVRLTANSRRGTASAALLTELAGEHGMPIERCLRGTGLGSMDLTDPDAEISAGQEHALIGNLVRELAHVPALGLTAGRRYHLTTYGLLGLAAISSATLGQAVEVGLSYLDLTFMFTPFMIQRTEHGLRATLDQRALPGDADPDVCRFLAEREMAATVTFVRDLIGPCRPISHLDFQHPEPSYGAVYQRLFGVRPAFGRPVTGGVLTAEALNTPLLQAEPHTAALSRRHCERRRTELRRPAPVDLAQTVRDRLHRGVERGEGIATPRQVAADLNLGERSLRRALHAEGTSFSVLATEVATALARAMLADGHTVETVADALGYASTSGFSHAFKRWTGATPGTFH</sequence>
<comment type="caution">
    <text evidence="5">The sequence shown here is derived from an EMBL/GenBank/DDBJ whole genome shotgun (WGS) entry which is preliminary data.</text>
</comment>
<keyword evidence="2 5" id="KW-0238">DNA-binding</keyword>
<evidence type="ECO:0000259" key="4">
    <source>
        <dbReference type="PROSITE" id="PS01124"/>
    </source>
</evidence>
<dbReference type="Gene3D" id="1.10.10.60">
    <property type="entry name" value="Homeodomain-like"/>
    <property type="match status" value="1"/>
</dbReference>
<gene>
    <name evidence="5" type="ORF">CLV71_12010</name>
</gene>
<dbReference type="GO" id="GO:0005829">
    <property type="term" value="C:cytosol"/>
    <property type="evidence" value="ECO:0007669"/>
    <property type="project" value="TreeGrafter"/>
</dbReference>
<dbReference type="OrthoDB" id="5241536at2"/>
<feature type="domain" description="HTH araC/xylS-type" evidence="4">
    <location>
        <begin position="252"/>
        <end position="349"/>
    </location>
</feature>
<reference evidence="5 6" key="1">
    <citation type="submission" date="2019-03" db="EMBL/GenBank/DDBJ databases">
        <title>Genomic Encyclopedia of Archaeal and Bacterial Type Strains, Phase II (KMG-II): from individual species to whole genera.</title>
        <authorList>
            <person name="Goeker M."/>
        </authorList>
    </citation>
    <scope>NUCLEOTIDE SEQUENCE [LARGE SCALE GENOMIC DNA]</scope>
    <source>
        <strain evidence="5 6">DSM 45499</strain>
    </source>
</reference>
<keyword evidence="6" id="KW-1185">Reference proteome</keyword>
<dbReference type="PANTHER" id="PTHR47894:SF1">
    <property type="entry name" value="HTH-TYPE TRANSCRIPTIONAL REGULATOR VQSM"/>
    <property type="match status" value="1"/>
</dbReference>
<evidence type="ECO:0000313" key="6">
    <source>
        <dbReference type="Proteomes" id="UP000294927"/>
    </source>
</evidence>
<dbReference type="GO" id="GO:0003700">
    <property type="term" value="F:DNA-binding transcription factor activity"/>
    <property type="evidence" value="ECO:0007669"/>
    <property type="project" value="InterPro"/>
</dbReference>
<dbReference type="PROSITE" id="PS01124">
    <property type="entry name" value="HTH_ARAC_FAMILY_2"/>
    <property type="match status" value="1"/>
</dbReference>
<accession>A0A4R7UXS8</accession>
<dbReference type="Pfam" id="PF12625">
    <property type="entry name" value="Arabinose_bd"/>
    <property type="match status" value="1"/>
</dbReference>
<evidence type="ECO:0000256" key="1">
    <source>
        <dbReference type="ARBA" id="ARBA00023015"/>
    </source>
</evidence>
<name>A0A4R7UXS8_9PSEU</name>
<dbReference type="RefSeq" id="WP_133907697.1">
    <property type="nucleotide sequence ID" value="NZ_SOCP01000020.1"/>
</dbReference>
<dbReference type="GO" id="GO:0000976">
    <property type="term" value="F:transcription cis-regulatory region binding"/>
    <property type="evidence" value="ECO:0007669"/>
    <property type="project" value="TreeGrafter"/>
</dbReference>
<dbReference type="PANTHER" id="PTHR47894">
    <property type="entry name" value="HTH-TYPE TRANSCRIPTIONAL REGULATOR GADX"/>
    <property type="match status" value="1"/>
</dbReference>
<evidence type="ECO:0000313" key="5">
    <source>
        <dbReference type="EMBL" id="TDV41320.1"/>
    </source>
</evidence>
<dbReference type="InterPro" id="IPR009057">
    <property type="entry name" value="Homeodomain-like_sf"/>
</dbReference>
<organism evidence="5 6">
    <name type="scientific">Actinophytocola oryzae</name>
    <dbReference type="NCBI Taxonomy" id="502181"/>
    <lineage>
        <taxon>Bacteria</taxon>
        <taxon>Bacillati</taxon>
        <taxon>Actinomycetota</taxon>
        <taxon>Actinomycetes</taxon>
        <taxon>Pseudonocardiales</taxon>
        <taxon>Pseudonocardiaceae</taxon>
    </lineage>
</organism>
<protein>
    <submittedName>
        <fullName evidence="5">AraC-like DNA-binding protein</fullName>
    </submittedName>
</protein>
<dbReference type="InterPro" id="IPR032687">
    <property type="entry name" value="AraC-type_N"/>
</dbReference>
<dbReference type="Proteomes" id="UP000294927">
    <property type="component" value="Unassembled WGS sequence"/>
</dbReference>